<gene>
    <name evidence="2" type="ORF">CAP_0675</name>
</gene>
<accession>A0A017TF25</accession>
<protein>
    <submittedName>
        <fullName evidence="2">Uncharacterized protein</fullName>
    </submittedName>
</protein>
<keyword evidence="3" id="KW-1185">Reference proteome</keyword>
<dbReference type="OrthoDB" id="5510151at2"/>
<organism evidence="2 3">
    <name type="scientific">Chondromyces apiculatus DSM 436</name>
    <dbReference type="NCBI Taxonomy" id="1192034"/>
    <lineage>
        <taxon>Bacteria</taxon>
        <taxon>Pseudomonadati</taxon>
        <taxon>Myxococcota</taxon>
        <taxon>Polyangia</taxon>
        <taxon>Polyangiales</taxon>
        <taxon>Polyangiaceae</taxon>
        <taxon>Chondromyces</taxon>
    </lineage>
</organism>
<dbReference type="EMBL" id="ASRX01000011">
    <property type="protein sequence ID" value="EYF07196.1"/>
    <property type="molecule type" value="Genomic_DNA"/>
</dbReference>
<evidence type="ECO:0000313" key="3">
    <source>
        <dbReference type="Proteomes" id="UP000019678"/>
    </source>
</evidence>
<feature type="compositionally biased region" description="Polar residues" evidence="1">
    <location>
        <begin position="72"/>
        <end position="84"/>
    </location>
</feature>
<reference evidence="2 3" key="1">
    <citation type="submission" date="2013-05" db="EMBL/GenBank/DDBJ databases">
        <title>Genome assembly of Chondromyces apiculatus DSM 436.</title>
        <authorList>
            <person name="Sharma G."/>
            <person name="Khatri I."/>
            <person name="Kaur C."/>
            <person name="Mayilraj S."/>
            <person name="Subramanian S."/>
        </authorList>
    </citation>
    <scope>NUCLEOTIDE SEQUENCE [LARGE SCALE GENOMIC DNA]</scope>
    <source>
        <strain evidence="2 3">DSM 436</strain>
    </source>
</reference>
<feature type="region of interest" description="Disordered" evidence="1">
    <location>
        <begin position="21"/>
        <end position="127"/>
    </location>
</feature>
<dbReference type="RefSeq" id="WP_044238231.1">
    <property type="nucleotide sequence ID" value="NZ_ASRX01000011.1"/>
</dbReference>
<dbReference type="AlphaFoldDB" id="A0A017TF25"/>
<name>A0A017TF25_9BACT</name>
<evidence type="ECO:0000256" key="1">
    <source>
        <dbReference type="SAM" id="MobiDB-lite"/>
    </source>
</evidence>
<evidence type="ECO:0000313" key="2">
    <source>
        <dbReference type="EMBL" id="EYF07196.1"/>
    </source>
</evidence>
<sequence length="275" mass="28102">MARSRSSFDLDQAVVAATALVTEPAAKPEPHRPGSDQPLVSFNLDEAPPRPPSAPPSSLDGMARIATHSDLPPSSTADTGSGPSLRSALPPSVRDDDPGLPSARSAPLSRIAVPPPPPSMARPAQPDLPAHAAHLPAAIPDPPLPDLSAIQSPLQRCEKVAEWIARVTQATDVFLADAAGLPVVGPIHDETRLAASGWIAAAAAALAKSLPGAPPSGAFELHLGEGPYFQLIGFQVRGNGYLVGMVCPSPLTPRQAGAIRLACLQTLGDALGGPA</sequence>
<dbReference type="STRING" id="1192034.CAP_0675"/>
<comment type="caution">
    <text evidence="2">The sequence shown here is derived from an EMBL/GenBank/DDBJ whole genome shotgun (WGS) entry which is preliminary data.</text>
</comment>
<dbReference type="Proteomes" id="UP000019678">
    <property type="component" value="Unassembled WGS sequence"/>
</dbReference>
<proteinExistence type="predicted"/>